<dbReference type="EMBL" id="PCTL01000030">
    <property type="protein sequence ID" value="PIP73108.1"/>
    <property type="molecule type" value="Genomic_DNA"/>
</dbReference>
<proteinExistence type="predicted"/>
<name>A0A2H0CUL7_9BACT</name>
<organism evidence="2 3">
    <name type="scientific">Candidatus Lloydbacteria bacterium CG22_combo_CG10-13_8_21_14_all_47_15</name>
    <dbReference type="NCBI Taxonomy" id="1974635"/>
    <lineage>
        <taxon>Bacteria</taxon>
        <taxon>Candidatus Lloydiibacteriota</taxon>
    </lineage>
</organism>
<dbReference type="Proteomes" id="UP000230638">
    <property type="component" value="Unassembled WGS sequence"/>
</dbReference>
<gene>
    <name evidence="2" type="ORF">COW88_03075</name>
</gene>
<keyword evidence="1" id="KW-0812">Transmembrane</keyword>
<keyword evidence="1" id="KW-1133">Transmembrane helix</keyword>
<feature type="transmembrane region" description="Helical" evidence="1">
    <location>
        <begin position="20"/>
        <end position="44"/>
    </location>
</feature>
<comment type="caution">
    <text evidence="2">The sequence shown here is derived from an EMBL/GenBank/DDBJ whole genome shotgun (WGS) entry which is preliminary data.</text>
</comment>
<keyword evidence="1" id="KW-0472">Membrane</keyword>
<evidence type="ECO:0000313" key="2">
    <source>
        <dbReference type="EMBL" id="PIP73108.1"/>
    </source>
</evidence>
<evidence type="ECO:0000256" key="1">
    <source>
        <dbReference type="SAM" id="Phobius"/>
    </source>
</evidence>
<protein>
    <submittedName>
        <fullName evidence="2">Uncharacterized protein</fullName>
    </submittedName>
</protein>
<dbReference type="AlphaFoldDB" id="A0A2H0CUL7"/>
<sequence length="93" mass="10605">MFDLLNKLRQKPEPVRRRILITSTIILTAFIFFIWLATFDLVILNNGGDEPDDSADTSSTTKNTGGVFSSFEAEFDTMRNTVFGTKFEYERGQ</sequence>
<evidence type="ECO:0000313" key="3">
    <source>
        <dbReference type="Proteomes" id="UP000230638"/>
    </source>
</evidence>
<accession>A0A2H0CUL7</accession>
<reference evidence="2 3" key="1">
    <citation type="submission" date="2017-09" db="EMBL/GenBank/DDBJ databases">
        <title>Depth-based differentiation of microbial function through sediment-hosted aquifers and enrichment of novel symbionts in the deep terrestrial subsurface.</title>
        <authorList>
            <person name="Probst A.J."/>
            <person name="Ladd B."/>
            <person name="Jarett J.K."/>
            <person name="Geller-Mcgrath D.E."/>
            <person name="Sieber C.M."/>
            <person name="Emerson J.B."/>
            <person name="Anantharaman K."/>
            <person name="Thomas B.C."/>
            <person name="Malmstrom R."/>
            <person name="Stieglmeier M."/>
            <person name="Klingl A."/>
            <person name="Woyke T."/>
            <person name="Ryan C.M."/>
            <person name="Banfield J.F."/>
        </authorList>
    </citation>
    <scope>NUCLEOTIDE SEQUENCE [LARGE SCALE GENOMIC DNA]</scope>
    <source>
        <strain evidence="2">CG22_combo_CG10-13_8_21_14_all_47_15</strain>
    </source>
</reference>